<feature type="transmembrane region" description="Helical" evidence="1">
    <location>
        <begin position="149"/>
        <end position="170"/>
    </location>
</feature>
<evidence type="ECO:0000256" key="1">
    <source>
        <dbReference type="SAM" id="Phobius"/>
    </source>
</evidence>
<organism evidence="3 4">
    <name type="scientific">Glycocaulis abyssi</name>
    <dbReference type="NCBI Taxonomy" id="1433403"/>
    <lineage>
        <taxon>Bacteria</taxon>
        <taxon>Pseudomonadati</taxon>
        <taxon>Pseudomonadota</taxon>
        <taxon>Alphaproteobacteria</taxon>
        <taxon>Maricaulales</taxon>
        <taxon>Maricaulaceae</taxon>
        <taxon>Glycocaulis</taxon>
    </lineage>
</organism>
<reference evidence="4" key="1">
    <citation type="journal article" date="2019" name="Int. J. Syst. Evol. Microbiol.">
        <title>The Global Catalogue of Microorganisms (GCM) 10K type strain sequencing project: providing services to taxonomists for standard genome sequencing and annotation.</title>
        <authorList>
            <consortium name="The Broad Institute Genomics Platform"/>
            <consortium name="The Broad Institute Genome Sequencing Center for Infectious Disease"/>
            <person name="Wu L."/>
            <person name="Ma J."/>
        </authorList>
    </citation>
    <scope>NUCLEOTIDE SEQUENCE [LARGE SCALE GENOMIC DNA]</scope>
    <source>
        <strain evidence="4">CCUG 62981</strain>
    </source>
</reference>
<keyword evidence="1" id="KW-0812">Transmembrane</keyword>
<feature type="transmembrane region" description="Helical" evidence="1">
    <location>
        <begin position="12"/>
        <end position="34"/>
    </location>
</feature>
<gene>
    <name evidence="3" type="ORF">ACFPB0_01790</name>
</gene>
<dbReference type="Proteomes" id="UP001596024">
    <property type="component" value="Unassembled WGS sequence"/>
</dbReference>
<evidence type="ECO:0000259" key="2">
    <source>
        <dbReference type="Pfam" id="PF02517"/>
    </source>
</evidence>
<dbReference type="Pfam" id="PF02517">
    <property type="entry name" value="Rce1-like"/>
    <property type="match status" value="1"/>
</dbReference>
<dbReference type="EMBL" id="JBHSGQ010000001">
    <property type="protein sequence ID" value="MFC4724013.1"/>
    <property type="molecule type" value="Genomic_DNA"/>
</dbReference>
<name>A0ABV9NAH0_9PROT</name>
<evidence type="ECO:0000313" key="4">
    <source>
        <dbReference type="Proteomes" id="UP001596024"/>
    </source>
</evidence>
<feature type="transmembrane region" description="Helical" evidence="1">
    <location>
        <begin position="177"/>
        <end position="196"/>
    </location>
</feature>
<dbReference type="InterPro" id="IPR003675">
    <property type="entry name" value="Rce1/LyrA-like_dom"/>
</dbReference>
<protein>
    <submittedName>
        <fullName evidence="3">Type II CAAX prenyl endopeptidase Rce1 family protein</fullName>
    </submittedName>
</protein>
<sequence length="257" mass="27052">MTVLTRLSDTRTRAILLSAAIIAGLVFTAVSGGFLRPHLTADWILSTPYMRSALISLVDAGVLFALVWLAAWTHPGRIAAITGLGASPIRPLMWAGAVFLPALIICVALVSLSDASGPADYGWLVIGGPVIEEIVYRGLAVGVLVRLAGWHWLPAVILPGIVFGLVHAGAGTDPMEIAGIVAITGLGGLLFGWLFVRWGFNLWPAILLHVGLNGLWTAFALGENAIGDLFANGVRVGTVILAIGLTFVLAPKPRRED</sequence>
<keyword evidence="1" id="KW-1133">Transmembrane helix</keyword>
<proteinExistence type="predicted"/>
<feature type="transmembrane region" description="Helical" evidence="1">
    <location>
        <begin position="202"/>
        <end position="222"/>
    </location>
</feature>
<dbReference type="PANTHER" id="PTHR36435:SF1">
    <property type="entry name" value="CAAX AMINO TERMINAL PROTEASE FAMILY PROTEIN"/>
    <property type="match status" value="1"/>
</dbReference>
<feature type="transmembrane region" description="Helical" evidence="1">
    <location>
        <begin position="229"/>
        <end position="250"/>
    </location>
</feature>
<dbReference type="RefSeq" id="WP_371394694.1">
    <property type="nucleotide sequence ID" value="NZ_CP163421.1"/>
</dbReference>
<feature type="transmembrane region" description="Helical" evidence="1">
    <location>
        <begin position="92"/>
        <end position="112"/>
    </location>
</feature>
<accession>A0ABV9NAH0</accession>
<evidence type="ECO:0000313" key="3">
    <source>
        <dbReference type="EMBL" id="MFC4724013.1"/>
    </source>
</evidence>
<comment type="caution">
    <text evidence="3">The sequence shown here is derived from an EMBL/GenBank/DDBJ whole genome shotgun (WGS) entry which is preliminary data.</text>
</comment>
<feature type="domain" description="CAAX prenyl protease 2/Lysostaphin resistance protein A-like" evidence="2">
    <location>
        <begin position="123"/>
        <end position="214"/>
    </location>
</feature>
<keyword evidence="1" id="KW-0472">Membrane</keyword>
<dbReference type="InterPro" id="IPR052710">
    <property type="entry name" value="CAAX_protease"/>
</dbReference>
<feature type="transmembrane region" description="Helical" evidence="1">
    <location>
        <begin position="54"/>
        <end position="72"/>
    </location>
</feature>
<dbReference type="PANTHER" id="PTHR36435">
    <property type="entry name" value="SLR1288 PROTEIN"/>
    <property type="match status" value="1"/>
</dbReference>
<keyword evidence="4" id="KW-1185">Reference proteome</keyword>